<reference evidence="7" key="1">
    <citation type="submission" date="2020-06" db="EMBL/GenBank/DDBJ databases">
        <title>Unique genomic features of the anaerobic methanotrophic archaea.</title>
        <authorList>
            <person name="Chadwick G.L."/>
            <person name="Skennerton C.T."/>
            <person name="Laso-Perez R."/>
            <person name="Leu A.O."/>
            <person name="Speth D.R."/>
            <person name="Yu H."/>
            <person name="Morgan-Lang C."/>
            <person name="Hatzenpichler R."/>
            <person name="Goudeau D."/>
            <person name="Malmstrom R."/>
            <person name="Brazelton W.J."/>
            <person name="Woyke T."/>
            <person name="Hallam S.J."/>
            <person name="Tyson G.W."/>
            <person name="Wegener G."/>
            <person name="Boetius A."/>
            <person name="Orphan V."/>
        </authorList>
    </citation>
    <scope>NUCLEOTIDE SEQUENCE</scope>
</reference>
<dbReference type="InterPro" id="IPR039699">
    <property type="entry name" value="Ribosomal_uL30"/>
</dbReference>
<dbReference type="Gene3D" id="3.30.1390.20">
    <property type="entry name" value="Ribosomal protein L30, ferredoxin-like fold domain"/>
    <property type="match status" value="1"/>
</dbReference>
<sequence>MKAIIKVRGSVGIRPDIKYTLGLLRLHRANHCVIVGNDDYYKGMINKVKDYVAWGEISEDMLEELLKNRGRLTGGKRLTESYLQDNTPFKSFKKLAHGLLSGEVKMKDLTEYQIKPVFRLHPPRKGHRGIKKTVPQGGELGYHGDKINELLHKMR</sequence>
<dbReference type="InterPro" id="IPR035808">
    <property type="entry name" value="Ribosomal_uL30_euk_arc"/>
</dbReference>
<dbReference type="InterPro" id="IPR016082">
    <property type="entry name" value="Ribosomal_uL30_ferredoxin-like"/>
</dbReference>
<keyword evidence="2 4" id="KW-0689">Ribosomal protein</keyword>
<evidence type="ECO:0000256" key="4">
    <source>
        <dbReference type="HAMAP-Rule" id="MF_01371"/>
    </source>
</evidence>
<evidence type="ECO:0000259" key="5">
    <source>
        <dbReference type="Pfam" id="PF00327"/>
    </source>
</evidence>
<dbReference type="GO" id="GO:0022625">
    <property type="term" value="C:cytosolic large ribosomal subunit"/>
    <property type="evidence" value="ECO:0007669"/>
    <property type="project" value="UniProtKB-UniRule"/>
</dbReference>
<dbReference type="GO" id="GO:0003735">
    <property type="term" value="F:structural constituent of ribosome"/>
    <property type="evidence" value="ECO:0007669"/>
    <property type="project" value="UniProtKB-UniRule"/>
</dbReference>
<comment type="subunit">
    <text evidence="4">Part of the 50S ribosomal subunit.</text>
</comment>
<proteinExistence type="inferred from homology"/>
<dbReference type="CDD" id="cd01657">
    <property type="entry name" value="Ribosomal_L7_archeal_euk"/>
    <property type="match status" value="1"/>
</dbReference>
<dbReference type="EMBL" id="MT631479">
    <property type="protein sequence ID" value="QNO51821.1"/>
    <property type="molecule type" value="Genomic_DNA"/>
</dbReference>
<comment type="similarity">
    <text evidence="1 4">Belongs to the universal ribosomal protein uL30 family.</text>
</comment>
<evidence type="ECO:0000256" key="3">
    <source>
        <dbReference type="ARBA" id="ARBA00023274"/>
    </source>
</evidence>
<dbReference type="HAMAP" id="MF_01371_A">
    <property type="entry name" value="Ribosomal_uL30_A"/>
    <property type="match status" value="1"/>
</dbReference>
<dbReference type="SUPFAM" id="SSF55129">
    <property type="entry name" value="Ribosomal protein L30p/L7e"/>
    <property type="match status" value="1"/>
</dbReference>
<dbReference type="PANTHER" id="PTHR11524">
    <property type="entry name" value="60S RIBOSOMAL PROTEIN L7"/>
    <property type="match status" value="1"/>
</dbReference>
<feature type="domain" description="Large ribosomal subunit protein uL30-like ferredoxin-like fold" evidence="5">
    <location>
        <begin position="3"/>
        <end position="52"/>
    </location>
</feature>
<accession>A0A7G9YUY7</accession>
<dbReference type="InterPro" id="IPR036919">
    <property type="entry name" value="Ribo_uL30_ferredoxin-like_sf"/>
</dbReference>
<dbReference type="GO" id="GO:0000463">
    <property type="term" value="P:maturation of LSU-rRNA from tricistronic rRNA transcript (SSU-rRNA, 5.8S rRNA, LSU-rRNA)"/>
    <property type="evidence" value="ECO:0007669"/>
    <property type="project" value="TreeGrafter"/>
</dbReference>
<dbReference type="InterPro" id="IPR005997">
    <property type="entry name" value="Ribosomal_uL30_arc"/>
</dbReference>
<evidence type="ECO:0000256" key="2">
    <source>
        <dbReference type="ARBA" id="ARBA00022980"/>
    </source>
</evidence>
<dbReference type="GO" id="GO:0003723">
    <property type="term" value="F:RNA binding"/>
    <property type="evidence" value="ECO:0007669"/>
    <property type="project" value="TreeGrafter"/>
</dbReference>
<dbReference type="GO" id="GO:0006412">
    <property type="term" value="P:translation"/>
    <property type="evidence" value="ECO:0007669"/>
    <property type="project" value="UniProtKB-UniRule"/>
</dbReference>
<dbReference type="PANTHER" id="PTHR11524:SF16">
    <property type="entry name" value="LARGE RIBOSOMAL SUBUNIT PROTEIN UL30"/>
    <property type="match status" value="1"/>
</dbReference>
<keyword evidence="3 4" id="KW-0687">Ribonucleoprotein</keyword>
<protein>
    <recommendedName>
        <fullName evidence="4">Large ribosomal subunit protein uL30</fullName>
    </recommendedName>
</protein>
<name>A0A7G9YUY7_9EURY</name>
<dbReference type="InterPro" id="IPR018038">
    <property type="entry name" value="Ribosomal_uL30_CS"/>
</dbReference>
<dbReference type="PROSITE" id="PS00634">
    <property type="entry name" value="RIBOSOMAL_L30"/>
    <property type="match status" value="1"/>
</dbReference>
<dbReference type="Gene3D" id="1.10.15.30">
    <property type="match status" value="1"/>
</dbReference>
<dbReference type="Pfam" id="PF00327">
    <property type="entry name" value="Ribosomal_L30"/>
    <property type="match status" value="1"/>
</dbReference>
<evidence type="ECO:0000256" key="1">
    <source>
        <dbReference type="ARBA" id="ARBA00007594"/>
    </source>
</evidence>
<dbReference type="NCBIfam" id="TIGR01309">
    <property type="entry name" value="uL30_arch"/>
    <property type="match status" value="1"/>
</dbReference>
<evidence type="ECO:0000313" key="6">
    <source>
        <dbReference type="EMBL" id="QNO51788.1"/>
    </source>
</evidence>
<evidence type="ECO:0000313" key="7">
    <source>
        <dbReference type="EMBL" id="QNO51821.1"/>
    </source>
</evidence>
<dbReference type="EMBL" id="MT631478">
    <property type="protein sequence ID" value="QNO51788.1"/>
    <property type="molecule type" value="Genomic_DNA"/>
</dbReference>
<dbReference type="NCBIfam" id="NF004711">
    <property type="entry name" value="PRK06049.1"/>
    <property type="match status" value="1"/>
</dbReference>
<dbReference type="AlphaFoldDB" id="A0A7G9YUY7"/>
<organism evidence="7">
    <name type="scientific">Candidatus Methanophagaceae archaeon ANME-1 ERB6</name>
    <dbReference type="NCBI Taxonomy" id="2759912"/>
    <lineage>
        <taxon>Archaea</taxon>
        <taxon>Methanobacteriati</taxon>
        <taxon>Methanobacteriota</taxon>
        <taxon>Stenosarchaea group</taxon>
        <taxon>Methanomicrobia</taxon>
        <taxon>Candidatus Methanophagales</taxon>
        <taxon>Candidatus Methanophagaceae</taxon>
    </lineage>
</organism>
<gene>
    <name evidence="4" type="primary">rpl30</name>
    <name evidence="7" type="ORF">FGALOIDC_00005</name>
    <name evidence="6" type="ORF">PFGANNDM_00023</name>
</gene>